<reference evidence="2 3" key="1">
    <citation type="journal article" date="2013" name="Genome Biol.">
        <title>The genome sequence of the most widely cultivated cacao type and its use to identify candidate genes regulating pod color.</title>
        <authorList>
            <person name="Motamayor J.C."/>
            <person name="Mockaitis K."/>
            <person name="Schmutz J."/>
            <person name="Haiminen N."/>
            <person name="Iii D.L."/>
            <person name="Cornejo O."/>
            <person name="Findley S.D."/>
            <person name="Zheng P."/>
            <person name="Utro F."/>
            <person name="Royaert S."/>
            <person name="Saski C."/>
            <person name="Jenkins J."/>
            <person name="Podicheti R."/>
            <person name="Zhao M."/>
            <person name="Scheffler B.E."/>
            <person name="Stack J.C."/>
            <person name="Feltus F.A."/>
            <person name="Mustiga G.M."/>
            <person name="Amores F."/>
            <person name="Phillips W."/>
            <person name="Marelli J.P."/>
            <person name="May G.D."/>
            <person name="Shapiro H."/>
            <person name="Ma J."/>
            <person name="Bustamante C.D."/>
            <person name="Schnell R.J."/>
            <person name="Main D."/>
            <person name="Gilbert D."/>
            <person name="Parida L."/>
            <person name="Kuhn D.N."/>
        </authorList>
    </citation>
    <scope>NUCLEOTIDE SEQUENCE [LARGE SCALE GENOMIC DNA]</scope>
    <source>
        <strain evidence="3">cv. Matina 1-6</strain>
    </source>
</reference>
<evidence type="ECO:0000256" key="1">
    <source>
        <dbReference type="SAM" id="MobiDB-lite"/>
    </source>
</evidence>
<gene>
    <name evidence="2" type="ORF">TCM_011977</name>
</gene>
<dbReference type="InParanoid" id="A0A061G0M5"/>
<sequence>MGRSVGLQRPNPCQHHSEQKHEEQHRKVQAEGRRRAWEDQSGGFDWGEEGQRRNLFGNSLDQRKVPQDHPETLGIGFTPAPHIPCYA</sequence>
<dbReference type="AlphaFoldDB" id="A0A061G0M5"/>
<organism evidence="2 3">
    <name type="scientific">Theobroma cacao</name>
    <name type="common">Cacao</name>
    <name type="synonym">Cocoa</name>
    <dbReference type="NCBI Taxonomy" id="3641"/>
    <lineage>
        <taxon>Eukaryota</taxon>
        <taxon>Viridiplantae</taxon>
        <taxon>Streptophyta</taxon>
        <taxon>Embryophyta</taxon>
        <taxon>Tracheophyta</taxon>
        <taxon>Spermatophyta</taxon>
        <taxon>Magnoliopsida</taxon>
        <taxon>eudicotyledons</taxon>
        <taxon>Gunneridae</taxon>
        <taxon>Pentapetalae</taxon>
        <taxon>rosids</taxon>
        <taxon>malvids</taxon>
        <taxon>Malvales</taxon>
        <taxon>Malvaceae</taxon>
        <taxon>Byttnerioideae</taxon>
        <taxon>Theobroma</taxon>
    </lineage>
</organism>
<feature type="region of interest" description="Disordered" evidence="1">
    <location>
        <begin position="1"/>
        <end position="87"/>
    </location>
</feature>
<keyword evidence="3" id="KW-1185">Reference proteome</keyword>
<dbReference type="Gramene" id="EOY20599">
    <property type="protein sequence ID" value="EOY20599"/>
    <property type="gene ID" value="TCM_011977"/>
</dbReference>
<accession>A0A061G0M5</accession>
<feature type="compositionally biased region" description="Basic and acidic residues" evidence="1">
    <location>
        <begin position="61"/>
        <end position="71"/>
    </location>
</feature>
<name>A0A061G0M5_THECC</name>
<evidence type="ECO:0000313" key="3">
    <source>
        <dbReference type="Proteomes" id="UP000026915"/>
    </source>
</evidence>
<feature type="compositionally biased region" description="Basic and acidic residues" evidence="1">
    <location>
        <begin position="15"/>
        <end position="38"/>
    </location>
</feature>
<evidence type="ECO:0000313" key="2">
    <source>
        <dbReference type="EMBL" id="EOY20599.1"/>
    </source>
</evidence>
<proteinExistence type="predicted"/>
<dbReference type="EMBL" id="CM001881">
    <property type="protein sequence ID" value="EOY20599.1"/>
    <property type="molecule type" value="Genomic_DNA"/>
</dbReference>
<protein>
    <submittedName>
        <fullName evidence="2">Uncharacterized protein</fullName>
    </submittedName>
</protein>
<dbReference type="Proteomes" id="UP000026915">
    <property type="component" value="Chromosome 3"/>
</dbReference>
<dbReference type="HOGENOM" id="CLU_2487909_0_0_1"/>